<protein>
    <submittedName>
        <fullName evidence="1">Uncharacterized protein orf142</fullName>
    </submittedName>
</protein>
<sequence>MQLSNWLFYLISFDTGLKSRWGWSRSIQLLVLVLEQVIVRLESQIRERVGKWLHCIPLRWAALGWAAAGWAGLHALHCTALHCTALGCTALHCTALHCTALHCSRKSIDYLLPYQLSIRGYSNGVPPFYLIDILLLAAVAAR</sequence>
<keyword evidence="1" id="KW-0496">Mitochondrion</keyword>
<name>A6YE92_CHLAT</name>
<reference evidence="1" key="1">
    <citation type="journal article" date="2007" name="BMC Genomics">
        <title>An unexpectedly large and loosely packed mitochondrial genome in the charophycean green alga Chlorokybus atmophyticus.</title>
        <authorList>
            <person name="Turmel M."/>
            <person name="Otis C."/>
            <person name="Lemieux C."/>
        </authorList>
    </citation>
    <scope>NUCLEOTIDE SEQUENCE</scope>
    <source>
        <strain evidence="1">SAG 48.80</strain>
    </source>
</reference>
<geneLocation type="mitochondrion" evidence="1"/>
<dbReference type="RefSeq" id="YP_001315104.1">
    <property type="nucleotide sequence ID" value="NC_009630.1"/>
</dbReference>
<organism evidence="1">
    <name type="scientific">Chlorokybus atmophyticus</name>
    <name type="common">Soil alga</name>
    <dbReference type="NCBI Taxonomy" id="3144"/>
    <lineage>
        <taxon>Eukaryota</taxon>
        <taxon>Viridiplantae</taxon>
        <taxon>Streptophyta</taxon>
        <taxon>Chlorokybophyceae</taxon>
        <taxon>Chlorokybales</taxon>
        <taxon>Chlorokybaceae</taxon>
        <taxon>Chlorokybus</taxon>
    </lineage>
</organism>
<dbReference type="GeneID" id="5309889"/>
<evidence type="ECO:0000313" key="1">
    <source>
        <dbReference type="EMBL" id="ABO15136.1"/>
    </source>
</evidence>
<gene>
    <name evidence="1" type="primary">orf142</name>
</gene>
<dbReference type="AlphaFoldDB" id="A6YE92"/>
<proteinExistence type="predicted"/>
<accession>A6YE92</accession>
<dbReference type="EMBL" id="EF463011">
    <property type="protein sequence ID" value="ABO15136.1"/>
    <property type="molecule type" value="Genomic_DNA"/>
</dbReference>